<feature type="transmembrane region" description="Helical" evidence="8">
    <location>
        <begin position="319"/>
        <end position="340"/>
    </location>
</feature>
<dbReference type="PIRSF" id="PIRSF015840">
    <property type="entry name" value="DUF284_TM_euk"/>
    <property type="match status" value="1"/>
</dbReference>
<comment type="subcellular location">
    <subcellularLocation>
        <location evidence="1">Membrane</location>
        <topology evidence="1">Multi-pass membrane protein</topology>
    </subcellularLocation>
</comment>
<feature type="region of interest" description="Disordered" evidence="7">
    <location>
        <begin position="1"/>
        <end position="23"/>
    </location>
</feature>
<dbReference type="Pfam" id="PF03381">
    <property type="entry name" value="CDC50"/>
    <property type="match status" value="1"/>
</dbReference>
<sequence length="367" mass="40425">MSINGASTSENPLGGGDSIIPKKESRKPKYTKFTQQELPACKPLLTPAWVIGTFMLVGVIFIPIGLVTLLASHSVVEIISQYETACLDQYIPGASKAQKVNYIQDINTAKSCNVTMNINKKMKQPVYIYYELDNFFQNHRRYVKSRSDEQLRGGKVSSSDLDLCAPEAQVNNLPIVPCGLIAWSLFNDTYTFVSRSNGPLTVNKKGIAWNSDVKYKFSSTLLPSNFPNNNVSGGSTIGGGSLDPSSPLALDEDLIVWMRTAALPSFRKLWGKIEIDLEAGDTITVDITNLYNTYSFGGKKKVVLSTTSWLGGKNDFLGFAYLTIGCLCMLLALLFFIVHWRNPRPLGDTSYLSWNKKGSASGENVLQ</sequence>
<keyword evidence="4 8" id="KW-1133">Transmembrane helix</keyword>
<evidence type="ECO:0000313" key="9">
    <source>
        <dbReference type="EMBL" id="CAK9211611.1"/>
    </source>
</evidence>
<evidence type="ECO:0000256" key="5">
    <source>
        <dbReference type="ARBA" id="ARBA00023136"/>
    </source>
</evidence>
<keyword evidence="5 6" id="KW-0472">Membrane</keyword>
<evidence type="ECO:0000256" key="1">
    <source>
        <dbReference type="ARBA" id="ARBA00004141"/>
    </source>
</evidence>
<dbReference type="InterPro" id="IPR005045">
    <property type="entry name" value="CDC50/LEM3_fam"/>
</dbReference>
<dbReference type="PANTHER" id="PTHR10926:SF0">
    <property type="entry name" value="CDC50, ISOFORM A"/>
    <property type="match status" value="1"/>
</dbReference>
<dbReference type="Proteomes" id="UP001497512">
    <property type="component" value="Chromosome 18"/>
</dbReference>
<dbReference type="PANTHER" id="PTHR10926">
    <property type="entry name" value="CELL CYCLE CONTROL PROTEIN 50"/>
    <property type="match status" value="1"/>
</dbReference>
<evidence type="ECO:0000256" key="3">
    <source>
        <dbReference type="ARBA" id="ARBA00022692"/>
    </source>
</evidence>
<feature type="compositionally biased region" description="Polar residues" evidence="7">
    <location>
        <begin position="1"/>
        <end position="11"/>
    </location>
</feature>
<gene>
    <name evidence="9" type="ORF">CSSPTR1EN2_LOCUS10841</name>
</gene>
<dbReference type="EMBL" id="OZ019910">
    <property type="protein sequence ID" value="CAK9211611.1"/>
    <property type="molecule type" value="Genomic_DNA"/>
</dbReference>
<feature type="transmembrane region" description="Helical" evidence="8">
    <location>
        <begin position="48"/>
        <end position="71"/>
    </location>
</feature>
<proteinExistence type="inferred from homology"/>
<evidence type="ECO:0000256" key="6">
    <source>
        <dbReference type="PIRNR" id="PIRNR015840"/>
    </source>
</evidence>
<reference evidence="9" key="1">
    <citation type="submission" date="2024-02" db="EMBL/GenBank/DDBJ databases">
        <authorList>
            <consortium name="ELIXIR-Norway"/>
            <consortium name="Elixir Norway"/>
        </authorList>
    </citation>
    <scope>NUCLEOTIDE SEQUENCE</scope>
</reference>
<evidence type="ECO:0000313" key="10">
    <source>
        <dbReference type="Proteomes" id="UP001497512"/>
    </source>
</evidence>
<evidence type="ECO:0000256" key="7">
    <source>
        <dbReference type="SAM" id="MobiDB-lite"/>
    </source>
</evidence>
<keyword evidence="3 8" id="KW-0812">Transmembrane</keyword>
<keyword evidence="10" id="KW-1185">Reference proteome</keyword>
<comment type="similarity">
    <text evidence="2 6">Belongs to the CDC50/LEM3 family.</text>
</comment>
<evidence type="ECO:0000256" key="8">
    <source>
        <dbReference type="SAM" id="Phobius"/>
    </source>
</evidence>
<organism evidence="9 10">
    <name type="scientific">Sphagnum troendelagicum</name>
    <dbReference type="NCBI Taxonomy" id="128251"/>
    <lineage>
        <taxon>Eukaryota</taxon>
        <taxon>Viridiplantae</taxon>
        <taxon>Streptophyta</taxon>
        <taxon>Embryophyta</taxon>
        <taxon>Bryophyta</taxon>
        <taxon>Sphagnophytina</taxon>
        <taxon>Sphagnopsida</taxon>
        <taxon>Sphagnales</taxon>
        <taxon>Sphagnaceae</taxon>
        <taxon>Sphagnum</taxon>
    </lineage>
</organism>
<evidence type="ECO:0000256" key="2">
    <source>
        <dbReference type="ARBA" id="ARBA00009457"/>
    </source>
</evidence>
<evidence type="ECO:0000256" key="4">
    <source>
        <dbReference type="ARBA" id="ARBA00022989"/>
    </source>
</evidence>
<accession>A0ABP0U308</accession>
<name>A0ABP0U308_9BRYO</name>
<protein>
    <recommendedName>
        <fullName evidence="6">ALA-interacting subunit</fullName>
    </recommendedName>
</protein>